<gene>
    <name evidence="2" type="ORF">BZL29_3663</name>
</gene>
<evidence type="ECO:0000256" key="1">
    <source>
        <dbReference type="SAM" id="MobiDB-lite"/>
    </source>
</evidence>
<sequence length="73" mass="7978">MDPGQLPSSRTGDVAYAKRSGTRRRDRCRGGAFRDLQLCVGLHTVEYYTAGTAVRRTGSGETITPSFVLPMDN</sequence>
<name>A0A1V3XEF1_MYCKA</name>
<feature type="compositionally biased region" description="Polar residues" evidence="1">
    <location>
        <begin position="1"/>
        <end position="11"/>
    </location>
</feature>
<evidence type="ECO:0000313" key="3">
    <source>
        <dbReference type="Proteomes" id="UP000188532"/>
    </source>
</evidence>
<organism evidence="2 3">
    <name type="scientific">Mycobacterium kansasii</name>
    <dbReference type="NCBI Taxonomy" id="1768"/>
    <lineage>
        <taxon>Bacteria</taxon>
        <taxon>Bacillati</taxon>
        <taxon>Actinomycetota</taxon>
        <taxon>Actinomycetes</taxon>
        <taxon>Mycobacteriales</taxon>
        <taxon>Mycobacteriaceae</taxon>
        <taxon>Mycobacterium</taxon>
    </lineage>
</organism>
<accession>A0A1V3XEF1</accession>
<feature type="region of interest" description="Disordered" evidence="1">
    <location>
        <begin position="1"/>
        <end position="21"/>
    </location>
</feature>
<evidence type="ECO:0000313" key="2">
    <source>
        <dbReference type="EMBL" id="OOK77557.1"/>
    </source>
</evidence>
<comment type="caution">
    <text evidence="2">The sequence shown here is derived from an EMBL/GenBank/DDBJ whole genome shotgun (WGS) entry which is preliminary data.</text>
</comment>
<proteinExistence type="predicted"/>
<reference evidence="2 3" key="1">
    <citation type="submission" date="2017-02" db="EMBL/GenBank/DDBJ databases">
        <title>Complete genome sequences of Mycobacterium kansasii strains isolated from rhesus macaques.</title>
        <authorList>
            <person name="Panda A."/>
            <person name="Nagaraj S."/>
            <person name="Zhao X."/>
            <person name="Tettelin H."/>
            <person name="Detolla L.J."/>
        </authorList>
    </citation>
    <scope>NUCLEOTIDE SEQUENCE [LARGE SCALE GENOMIC DNA]</scope>
    <source>
        <strain evidence="2 3">11-3469</strain>
    </source>
</reference>
<dbReference type="EMBL" id="MVBN01000003">
    <property type="protein sequence ID" value="OOK77557.1"/>
    <property type="molecule type" value="Genomic_DNA"/>
</dbReference>
<protein>
    <submittedName>
        <fullName evidence="2">Uncharacterized protein</fullName>
    </submittedName>
</protein>
<dbReference type="Proteomes" id="UP000188532">
    <property type="component" value="Unassembled WGS sequence"/>
</dbReference>
<dbReference type="AlphaFoldDB" id="A0A1V3XEF1"/>